<comment type="subcellular location">
    <subcellularLocation>
        <location evidence="1">Fimbrium</location>
    </subcellularLocation>
</comment>
<protein>
    <submittedName>
        <fullName evidence="9">Type IV pilus assembly protein PilY1</fullName>
    </submittedName>
</protein>
<dbReference type="InterPro" id="IPR011047">
    <property type="entry name" value="Quinoprotein_ADH-like_sf"/>
</dbReference>
<dbReference type="InterPro" id="IPR008707">
    <property type="entry name" value="B-propeller_PilY1"/>
</dbReference>
<evidence type="ECO:0000256" key="6">
    <source>
        <dbReference type="ARBA" id="ARBA00023263"/>
    </source>
</evidence>
<name>A0A286DCV3_9GAMM</name>
<accession>A0A286DCV3</accession>
<evidence type="ECO:0000256" key="7">
    <source>
        <dbReference type="SAM" id="MobiDB-lite"/>
    </source>
</evidence>
<keyword evidence="10" id="KW-1185">Reference proteome</keyword>
<keyword evidence="6" id="KW-0281">Fimbrium</keyword>
<dbReference type="AlphaFoldDB" id="A0A286DCV3"/>
<keyword evidence="3" id="KW-1029">Fimbrium biogenesis</keyword>
<evidence type="ECO:0000256" key="2">
    <source>
        <dbReference type="ARBA" id="ARBA00008387"/>
    </source>
</evidence>
<dbReference type="Proteomes" id="UP000219374">
    <property type="component" value="Unassembled WGS sequence"/>
</dbReference>
<dbReference type="GO" id="GO:0009289">
    <property type="term" value="C:pilus"/>
    <property type="evidence" value="ECO:0007669"/>
    <property type="project" value="UniProtKB-SubCell"/>
</dbReference>
<feature type="domain" description="PilY1 beta-propeller" evidence="8">
    <location>
        <begin position="748"/>
        <end position="1048"/>
    </location>
</feature>
<evidence type="ECO:0000259" key="8">
    <source>
        <dbReference type="Pfam" id="PF05567"/>
    </source>
</evidence>
<dbReference type="RefSeq" id="WP_238394619.1">
    <property type="nucleotide sequence ID" value="NZ_OCND01000010.1"/>
</dbReference>
<gene>
    <name evidence="9" type="ORF">SAMN06296416_1103</name>
</gene>
<evidence type="ECO:0000256" key="3">
    <source>
        <dbReference type="ARBA" id="ARBA00022558"/>
    </source>
</evidence>
<feature type="region of interest" description="Disordered" evidence="7">
    <location>
        <begin position="446"/>
        <end position="465"/>
    </location>
</feature>
<proteinExistence type="inferred from homology"/>
<evidence type="ECO:0000313" key="10">
    <source>
        <dbReference type="Proteomes" id="UP000219374"/>
    </source>
</evidence>
<dbReference type="Pfam" id="PF05567">
    <property type="entry name" value="T4P_PilY1"/>
    <property type="match status" value="1"/>
</dbReference>
<reference evidence="9 10" key="1">
    <citation type="submission" date="2017-09" db="EMBL/GenBank/DDBJ databases">
        <authorList>
            <person name="Ehlers B."/>
            <person name="Leendertz F.H."/>
        </authorList>
    </citation>
    <scope>NUCLEOTIDE SEQUENCE [LARGE SCALE GENOMIC DNA]</scope>
    <source>
        <strain evidence="9 10">CGMCC 1.10978</strain>
    </source>
</reference>
<evidence type="ECO:0000256" key="1">
    <source>
        <dbReference type="ARBA" id="ARBA00004561"/>
    </source>
</evidence>
<organism evidence="9 10">
    <name type="scientific">Pseudoxanthomonas wuyuanensis</name>
    <dbReference type="NCBI Taxonomy" id="1073196"/>
    <lineage>
        <taxon>Bacteria</taxon>
        <taxon>Pseudomonadati</taxon>
        <taxon>Pseudomonadota</taxon>
        <taxon>Gammaproteobacteria</taxon>
        <taxon>Lysobacterales</taxon>
        <taxon>Lysobacteraceae</taxon>
        <taxon>Pseudoxanthomonas</taxon>
    </lineage>
</organism>
<dbReference type="EMBL" id="OCND01000010">
    <property type="protein sequence ID" value="SOD56463.1"/>
    <property type="molecule type" value="Genomic_DNA"/>
</dbReference>
<keyword evidence="5" id="KW-0106">Calcium</keyword>
<dbReference type="SUPFAM" id="SSF50998">
    <property type="entry name" value="Quinoprotein alcohol dehydrogenase-like"/>
    <property type="match status" value="1"/>
</dbReference>
<evidence type="ECO:0000256" key="5">
    <source>
        <dbReference type="ARBA" id="ARBA00022837"/>
    </source>
</evidence>
<keyword evidence="4" id="KW-0479">Metal-binding</keyword>
<evidence type="ECO:0000313" key="9">
    <source>
        <dbReference type="EMBL" id="SOD56463.1"/>
    </source>
</evidence>
<comment type="similarity">
    <text evidence="2">Belongs to the PilY1 family.</text>
</comment>
<dbReference type="GO" id="GO:0046872">
    <property type="term" value="F:metal ion binding"/>
    <property type="evidence" value="ECO:0007669"/>
    <property type="project" value="UniProtKB-KW"/>
</dbReference>
<evidence type="ECO:0000256" key="4">
    <source>
        <dbReference type="ARBA" id="ARBA00022723"/>
    </source>
</evidence>
<sequence>MDMPHRRSLPFARRHLSRFGAMLIGAFAVLSSMPADSSVAISPSPLYVGNSVPGNLALVPSVEYPTIHSQANIGPYDVGRAYMGYFDAGKCYEYVYSDTESERHFRPVALTGNKTCSGANRWSGNFLAWAATQTIDPFRLALTGGYRVKDTPTTTWLEKARQSAPGESLYPNRIIPETGTNSTLVGGATPAAWSLFKVRIKGLGNKMYFTRDGNLDNPASVVAYNPEDHALTDTVVNGVRVDGLPVYEVSMRVEVCNAAVGLESNCQRYSQGYKPEGLIQEYSGRLRYSIFGYLNDSAWNRDGGVMRARQKFVGPLRNYPDQDADTNPNAEWNPTTGVLYDNPDSADAAATGGGVNHSGVINYLNRFGQMTNNNPKSLDPVSELYYAAVRYFKNQGNVPAYSNMSGDIYGLADGFPVITQWDDPIKYSCQTNVILGIGDVYTHRDKNLPGSTPGDGEPGKPTEVANDTTVDVVTATQKVFDLEGLGTLANPFTGRQNSAYIAGLAYDSHTRDIRPDDEDAPQTEGMQTISTHWVDVRERQILEPRNANQYWLAAKYGGFRVPNGFDPYARTEALDTAWWHNTTDYLTSGANGGITSTPNNYPRADNFYVASEADKMVSSLRKAFENIIEEMLGSGGSFASNTTRLETGAVTYQAQFYAQSWRGELVAYNVNATTGALTQKWTASSQFPNWEQRNIRINSGGTLQDFRYANLTASQSAALGSQQVVDYLRGERANEQPNGNLRTRQGILGDIVNSQLVYVGAPNGRLFYGAEFTGASSYGAFVAAQASRKPVVYVGANDGMLHGFDATTGEETFAFVPSEAVANLREYTSPDYVHRYYVDGEITVADAYIGGAWKSILVGTLGRGGRGVYALDVTNPSAVKLLWEKNATDIPALGNVLGKPIIAQLADGDWRVLIGNGPNSTGDQAQLVTIRLSNGNATTVNTGVGTNNGMSGVNAWNTGVSDFVDVVYAGDLRGNLWKITNLTANTPTVTALFQAQYGSTEQPITAAPMVSKHPSSGQTWVFFGTGRYLNRDDLSNKEVQSWYGIIDRGSPISGRTGLKQIAIIADVELTNGFSARVIDESTAPGTNGWYMDLLTSGSTAEGERMVVPNMFQGLTLIGTTRIPDTEDICDPSGRGFVMAINPFTGGRLPQSFFDTNGDGKFDNDDLVNGNAASGLGLPSGPNNPIFIGDVMLTNMDNAKGHVIKTNSSMLQPSRVSWREVVAD</sequence>